<dbReference type="Gene3D" id="2.120.10.30">
    <property type="entry name" value="TolB, C-terminal domain"/>
    <property type="match status" value="1"/>
</dbReference>
<dbReference type="InterPro" id="IPR005511">
    <property type="entry name" value="SMP-30"/>
</dbReference>
<dbReference type="InterPro" id="IPR011042">
    <property type="entry name" value="6-blade_b-propeller_TolB-like"/>
</dbReference>
<sequence length="308" mass="32356">MTTTSPGPAATTPPLTVPEAVVLGDQRCLLGEGPTYDAASDTAWWFDILERRLYAARLGTGAISVHPLPFMASALAYVDDACQLLVTESGLVLRDTATGRLDVVASVEADNAVTRSNDARVHPSGTLWFSTMGLDAEPGAGTIYAFHAGSVVPLFPGITIPNAICFAPDGAIGYFADTAAGTLHRVRLDPGTGLPLEAPTVLHHHAGEGGLDGAVTDAEGLIWCAIWGGARLNAYSPEGEFHRSVPLPAKLTTCPVFVGPGFDRVLVTSAWYHMDDAARAADPHHGRTFLVDVGARGRAEPRVRLGGR</sequence>
<dbReference type="Proteomes" id="UP001143370">
    <property type="component" value="Unassembled WGS sequence"/>
</dbReference>
<evidence type="ECO:0000256" key="2">
    <source>
        <dbReference type="PIRSR" id="PIRSR605511-1"/>
    </source>
</evidence>
<dbReference type="AlphaFoldDB" id="A0A9W6MYS1"/>
<feature type="binding site" evidence="3">
    <location>
        <position position="135"/>
    </location>
    <ligand>
        <name>substrate</name>
    </ligand>
</feature>
<name>A0A9W6MYS1_9HYPH</name>
<keyword evidence="3" id="KW-0862">Zinc</keyword>
<keyword evidence="6" id="KW-1185">Reference proteome</keyword>
<dbReference type="InterPro" id="IPR013658">
    <property type="entry name" value="SGL"/>
</dbReference>
<feature type="binding site" evidence="3">
    <location>
        <position position="117"/>
    </location>
    <ligand>
        <name>substrate</name>
    </ligand>
</feature>
<feature type="domain" description="SMP-30/Gluconolactonase/LRE-like region" evidence="4">
    <location>
        <begin position="30"/>
        <end position="270"/>
    </location>
</feature>
<feature type="binding site" evidence="3">
    <location>
        <position position="115"/>
    </location>
    <ligand>
        <name>substrate</name>
    </ligand>
</feature>
<dbReference type="GO" id="GO:0004341">
    <property type="term" value="F:gluconolactonase activity"/>
    <property type="evidence" value="ECO:0007669"/>
    <property type="project" value="TreeGrafter"/>
</dbReference>
<evidence type="ECO:0000259" key="4">
    <source>
        <dbReference type="Pfam" id="PF08450"/>
    </source>
</evidence>
<evidence type="ECO:0000313" key="5">
    <source>
        <dbReference type="EMBL" id="GLK71428.1"/>
    </source>
</evidence>
<dbReference type="Pfam" id="PF08450">
    <property type="entry name" value="SGL"/>
    <property type="match status" value="1"/>
</dbReference>
<comment type="similarity">
    <text evidence="1">Belongs to the SMP-30/CGR1 family.</text>
</comment>
<dbReference type="PANTHER" id="PTHR10907">
    <property type="entry name" value="REGUCALCIN"/>
    <property type="match status" value="1"/>
</dbReference>
<protein>
    <submittedName>
        <fullName evidence="5">Gluconolactonase</fullName>
    </submittedName>
</protein>
<dbReference type="PRINTS" id="PR01790">
    <property type="entry name" value="SMP30FAMILY"/>
</dbReference>
<proteinExistence type="inferred from homology"/>
<reference evidence="5" key="2">
    <citation type="submission" date="2023-01" db="EMBL/GenBank/DDBJ databases">
        <authorList>
            <person name="Sun Q."/>
            <person name="Evtushenko L."/>
        </authorList>
    </citation>
    <scope>NUCLEOTIDE SEQUENCE</scope>
    <source>
        <strain evidence="5">VKM B-2484</strain>
    </source>
</reference>
<comment type="caution">
    <text evidence="5">The sequence shown here is derived from an EMBL/GenBank/DDBJ whole genome shotgun (WGS) entry which is preliminary data.</text>
</comment>
<feature type="binding site" evidence="3">
    <location>
        <position position="212"/>
    </location>
    <ligand>
        <name>a divalent metal cation</name>
        <dbReference type="ChEBI" id="CHEBI:60240"/>
    </ligand>
</feature>
<dbReference type="EMBL" id="BSFJ01000005">
    <property type="protein sequence ID" value="GLK71428.1"/>
    <property type="molecule type" value="Genomic_DNA"/>
</dbReference>
<feature type="binding site" evidence="3">
    <location>
        <position position="32"/>
    </location>
    <ligand>
        <name>a divalent metal cation</name>
        <dbReference type="ChEBI" id="CHEBI:60240"/>
    </ligand>
</feature>
<feature type="binding site" evidence="3">
    <location>
        <position position="162"/>
    </location>
    <ligand>
        <name>a divalent metal cation</name>
        <dbReference type="ChEBI" id="CHEBI:60240"/>
    </ligand>
</feature>
<accession>A0A9W6MYS1</accession>
<dbReference type="GO" id="GO:0005509">
    <property type="term" value="F:calcium ion binding"/>
    <property type="evidence" value="ECO:0007669"/>
    <property type="project" value="TreeGrafter"/>
</dbReference>
<dbReference type="PANTHER" id="PTHR10907:SF47">
    <property type="entry name" value="REGUCALCIN"/>
    <property type="match status" value="1"/>
</dbReference>
<dbReference type="SUPFAM" id="SSF63829">
    <property type="entry name" value="Calcium-dependent phosphotriesterase"/>
    <property type="match status" value="1"/>
</dbReference>
<gene>
    <name evidence="5" type="ORF">GCM10017643_15430</name>
</gene>
<evidence type="ECO:0000313" key="6">
    <source>
        <dbReference type="Proteomes" id="UP001143370"/>
    </source>
</evidence>
<evidence type="ECO:0000256" key="3">
    <source>
        <dbReference type="PIRSR" id="PIRSR605511-2"/>
    </source>
</evidence>
<reference evidence="5" key="1">
    <citation type="journal article" date="2014" name="Int. J. Syst. Evol. Microbiol.">
        <title>Complete genome sequence of Corynebacterium casei LMG S-19264T (=DSM 44701T), isolated from a smear-ripened cheese.</title>
        <authorList>
            <consortium name="US DOE Joint Genome Institute (JGI-PGF)"/>
            <person name="Walter F."/>
            <person name="Albersmeier A."/>
            <person name="Kalinowski J."/>
            <person name="Ruckert C."/>
        </authorList>
    </citation>
    <scope>NUCLEOTIDE SEQUENCE</scope>
    <source>
        <strain evidence="5">VKM B-2484</strain>
    </source>
</reference>
<evidence type="ECO:0000256" key="1">
    <source>
        <dbReference type="ARBA" id="ARBA00008853"/>
    </source>
</evidence>
<comment type="cofactor">
    <cofactor evidence="3">
        <name>Zn(2+)</name>
        <dbReference type="ChEBI" id="CHEBI:29105"/>
    </cofactor>
    <text evidence="3">Binds 1 divalent metal cation per subunit.</text>
</comment>
<dbReference type="GO" id="GO:0019853">
    <property type="term" value="P:L-ascorbic acid biosynthetic process"/>
    <property type="evidence" value="ECO:0007669"/>
    <property type="project" value="TreeGrafter"/>
</dbReference>
<organism evidence="5 6">
    <name type="scientific">Ancylobacter dichloromethanicus</name>
    <dbReference type="NCBI Taxonomy" id="518825"/>
    <lineage>
        <taxon>Bacteria</taxon>
        <taxon>Pseudomonadati</taxon>
        <taxon>Pseudomonadota</taxon>
        <taxon>Alphaproteobacteria</taxon>
        <taxon>Hyphomicrobiales</taxon>
        <taxon>Xanthobacteraceae</taxon>
        <taxon>Ancylobacter</taxon>
    </lineage>
</organism>
<feature type="active site" description="Proton donor/acceptor" evidence="2">
    <location>
        <position position="212"/>
    </location>
</feature>
<keyword evidence="3" id="KW-0479">Metal-binding</keyword>